<dbReference type="Pfam" id="PF10525">
    <property type="entry name" value="Engrail_1_C_sig"/>
    <property type="match status" value="1"/>
</dbReference>
<proteinExistence type="inferred from homology"/>
<dbReference type="SMART" id="SM00389">
    <property type="entry name" value="HOX"/>
    <property type="match status" value="1"/>
</dbReference>
<dbReference type="CDD" id="cd00086">
    <property type="entry name" value="homeodomain"/>
    <property type="match status" value="1"/>
</dbReference>
<dbReference type="InterPro" id="IPR020479">
    <property type="entry name" value="HD_metazoa"/>
</dbReference>
<evidence type="ECO:0000256" key="5">
    <source>
        <dbReference type="ARBA" id="ARBA00023242"/>
    </source>
</evidence>
<dbReference type="SUPFAM" id="SSF46689">
    <property type="entry name" value="Homeodomain-like"/>
    <property type="match status" value="1"/>
</dbReference>
<feature type="DNA-binding region" description="Homeobox" evidence="6">
    <location>
        <begin position="386"/>
        <end position="445"/>
    </location>
</feature>
<feature type="compositionally biased region" description="Polar residues" evidence="9">
    <location>
        <begin position="315"/>
        <end position="327"/>
    </location>
</feature>
<keyword evidence="12" id="KW-1185">Reference proteome</keyword>
<feature type="compositionally biased region" description="Low complexity" evidence="9">
    <location>
        <begin position="328"/>
        <end position="347"/>
    </location>
</feature>
<feature type="region of interest" description="Disordered" evidence="9">
    <location>
        <begin position="237"/>
        <end position="347"/>
    </location>
</feature>
<feature type="domain" description="Homeobox" evidence="10">
    <location>
        <begin position="384"/>
        <end position="444"/>
    </location>
</feature>
<feature type="compositionally biased region" description="Low complexity" evidence="9">
    <location>
        <begin position="241"/>
        <end position="264"/>
    </location>
</feature>
<evidence type="ECO:0000256" key="2">
    <source>
        <dbReference type="ARBA" id="ARBA00022473"/>
    </source>
</evidence>
<feature type="region of interest" description="Disordered" evidence="9">
    <location>
        <begin position="48"/>
        <end position="71"/>
    </location>
</feature>
<comment type="similarity">
    <text evidence="8">Belongs to the Engrailed homeobox family.</text>
</comment>
<dbReference type="STRING" id="520822.A0A151I2G8"/>
<dbReference type="AlphaFoldDB" id="A0A151I2G8"/>
<evidence type="ECO:0000256" key="3">
    <source>
        <dbReference type="ARBA" id="ARBA00023125"/>
    </source>
</evidence>
<dbReference type="Pfam" id="PF00046">
    <property type="entry name" value="Homeodomain"/>
    <property type="match status" value="1"/>
</dbReference>
<dbReference type="InterPro" id="IPR050720">
    <property type="entry name" value="Engrailed_Homeobox_TFs"/>
</dbReference>
<organism evidence="11 12">
    <name type="scientific">Atta colombica</name>
    <dbReference type="NCBI Taxonomy" id="520822"/>
    <lineage>
        <taxon>Eukaryota</taxon>
        <taxon>Metazoa</taxon>
        <taxon>Ecdysozoa</taxon>
        <taxon>Arthropoda</taxon>
        <taxon>Hexapoda</taxon>
        <taxon>Insecta</taxon>
        <taxon>Pterygota</taxon>
        <taxon>Neoptera</taxon>
        <taxon>Endopterygota</taxon>
        <taxon>Hymenoptera</taxon>
        <taxon>Apocrita</taxon>
        <taxon>Aculeata</taxon>
        <taxon>Formicoidea</taxon>
        <taxon>Formicidae</taxon>
        <taxon>Myrmicinae</taxon>
        <taxon>Atta</taxon>
    </lineage>
</organism>
<dbReference type="EMBL" id="KQ976543">
    <property type="protein sequence ID" value="KYM80994.1"/>
    <property type="molecule type" value="Genomic_DNA"/>
</dbReference>
<dbReference type="PROSITE" id="PS00033">
    <property type="entry name" value="ENGRAILED"/>
    <property type="match status" value="1"/>
</dbReference>
<dbReference type="PANTHER" id="PTHR24341:SF6">
    <property type="entry name" value="HOMEOBOX PROTEIN INVECTED"/>
    <property type="match status" value="1"/>
</dbReference>
<dbReference type="FunFam" id="1.10.10.60:FF:000189">
    <property type="entry name" value="Homeobox protein engrailed-like"/>
    <property type="match status" value="1"/>
</dbReference>
<evidence type="ECO:0000256" key="4">
    <source>
        <dbReference type="ARBA" id="ARBA00023155"/>
    </source>
</evidence>
<accession>A0A151I2G8</accession>
<dbReference type="InterPro" id="IPR009057">
    <property type="entry name" value="Homeodomain-like_sf"/>
</dbReference>
<evidence type="ECO:0000256" key="9">
    <source>
        <dbReference type="SAM" id="MobiDB-lite"/>
    </source>
</evidence>
<dbReference type="InterPro" id="IPR019737">
    <property type="entry name" value="Homeobox-engrailed_CS"/>
</dbReference>
<dbReference type="PRINTS" id="PR00026">
    <property type="entry name" value="ENGRAILED"/>
</dbReference>
<dbReference type="PRINTS" id="PR00024">
    <property type="entry name" value="HOMEOBOX"/>
</dbReference>
<dbReference type="GO" id="GO:0000981">
    <property type="term" value="F:DNA-binding transcription factor activity, RNA polymerase II-specific"/>
    <property type="evidence" value="ECO:0007669"/>
    <property type="project" value="InterPro"/>
</dbReference>
<dbReference type="PANTHER" id="PTHR24341">
    <property type="entry name" value="HOMEOBOX PROTEIN ENGRAILED"/>
    <property type="match status" value="1"/>
</dbReference>
<gene>
    <name evidence="11" type="ORF">ALC53_08558</name>
</gene>
<dbReference type="InterPro" id="IPR001356">
    <property type="entry name" value="HD"/>
</dbReference>
<dbReference type="InterPro" id="IPR019549">
    <property type="entry name" value="Homeobox-engrailed_C-terminal"/>
</dbReference>
<keyword evidence="2" id="KW-0217">Developmental protein</keyword>
<sequence>MAAGVSVGVAINKTVGCNDDLTFSLQTLRQEKTKEIVFCRVKKPSRQKPVIDKNTKGARSRGKKRDESRWGTGSLEEGVYNIDPQEIRERSPLLPVPLAVGMTTSGREYGTPYRQWAELLTEELIEIQSRVSSALHSGLRRRRSENILIYIKMSVALVSMESTYGLRLGQRLTSHHHHHHHCHHVLSPESHVIPHQPDHPPDRQQETEAPLRFSVVNILRPDFGRKAILNEKQPVSTISLQSPQSSPVSVPRDLSLSSRLSPSSIHKEKDNFPSHNGLTSPLLRQNGLSRSGSLESLASSRSSVTSSTVAGPASLCSTSSTIGSESLNSDNTSGGSNTSTNQQNGTNGQLWPAWVYCTRYSDRPSSGPRTRRVKRSQSTKNNPPEEKRPRTAFSAEQLARLKREFAENRYLTERRRQQLSRDLSLNEAQIKIWFQNKRAKIKKASGQKNPLALQLMAQGLYNHSTVPVDEDSDEIVTGRNH</sequence>
<comment type="subcellular location">
    <subcellularLocation>
        <location evidence="1 6 7">Nucleus</location>
    </subcellularLocation>
</comment>
<dbReference type="GO" id="GO:0000978">
    <property type="term" value="F:RNA polymerase II cis-regulatory region sequence-specific DNA binding"/>
    <property type="evidence" value="ECO:0007669"/>
    <property type="project" value="TreeGrafter"/>
</dbReference>
<keyword evidence="5 6" id="KW-0539">Nucleus</keyword>
<evidence type="ECO:0000259" key="10">
    <source>
        <dbReference type="PROSITE" id="PS50071"/>
    </source>
</evidence>
<evidence type="ECO:0000256" key="1">
    <source>
        <dbReference type="ARBA" id="ARBA00004123"/>
    </source>
</evidence>
<dbReference type="Gene3D" id="1.10.10.60">
    <property type="entry name" value="Homeodomain-like"/>
    <property type="match status" value="1"/>
</dbReference>
<feature type="compositionally biased region" description="Polar residues" evidence="9">
    <location>
        <begin position="273"/>
        <end position="288"/>
    </location>
</feature>
<dbReference type="PROSITE" id="PS00027">
    <property type="entry name" value="HOMEOBOX_1"/>
    <property type="match status" value="1"/>
</dbReference>
<evidence type="ECO:0000256" key="7">
    <source>
        <dbReference type="RuleBase" id="RU000682"/>
    </source>
</evidence>
<keyword evidence="4 6" id="KW-0371">Homeobox</keyword>
<dbReference type="GO" id="GO:0009653">
    <property type="term" value="P:anatomical structure morphogenesis"/>
    <property type="evidence" value="ECO:0007669"/>
    <property type="project" value="UniProtKB-ARBA"/>
</dbReference>
<dbReference type="InterPro" id="IPR017970">
    <property type="entry name" value="Homeobox_CS"/>
</dbReference>
<keyword evidence="3 6" id="KW-0238">DNA-binding</keyword>
<feature type="region of interest" description="Disordered" evidence="9">
    <location>
        <begin position="362"/>
        <end position="391"/>
    </location>
</feature>
<name>A0A151I2G8_9HYME</name>
<feature type="compositionally biased region" description="Low complexity" evidence="9">
    <location>
        <begin position="289"/>
        <end position="311"/>
    </location>
</feature>
<dbReference type="PROSITE" id="PS50071">
    <property type="entry name" value="HOMEOBOX_2"/>
    <property type="match status" value="1"/>
</dbReference>
<dbReference type="GO" id="GO:0005634">
    <property type="term" value="C:nucleus"/>
    <property type="evidence" value="ECO:0007669"/>
    <property type="project" value="UniProtKB-SubCell"/>
</dbReference>
<evidence type="ECO:0000313" key="12">
    <source>
        <dbReference type="Proteomes" id="UP000078540"/>
    </source>
</evidence>
<evidence type="ECO:0000256" key="6">
    <source>
        <dbReference type="PROSITE-ProRule" id="PRU00108"/>
    </source>
</evidence>
<dbReference type="GO" id="GO:0030182">
    <property type="term" value="P:neuron differentiation"/>
    <property type="evidence" value="ECO:0007669"/>
    <property type="project" value="TreeGrafter"/>
</dbReference>
<dbReference type="InterPro" id="IPR000747">
    <property type="entry name" value="HD_engrailed"/>
</dbReference>
<protein>
    <recommendedName>
        <fullName evidence="8">Homeobox protein engrailed-like</fullName>
    </recommendedName>
</protein>
<evidence type="ECO:0000256" key="8">
    <source>
        <dbReference type="RuleBase" id="RU510713"/>
    </source>
</evidence>
<evidence type="ECO:0000313" key="11">
    <source>
        <dbReference type="EMBL" id="KYM80994.1"/>
    </source>
</evidence>
<dbReference type="Proteomes" id="UP000078540">
    <property type="component" value="Unassembled WGS sequence"/>
</dbReference>
<reference evidence="11 12" key="1">
    <citation type="submission" date="2015-09" db="EMBL/GenBank/DDBJ databases">
        <title>Atta colombica WGS genome.</title>
        <authorList>
            <person name="Nygaard S."/>
            <person name="Hu H."/>
            <person name="Boomsma J."/>
            <person name="Zhang G."/>
        </authorList>
    </citation>
    <scope>NUCLEOTIDE SEQUENCE [LARGE SCALE GENOMIC DNA]</scope>
    <source>
        <strain evidence="11">Treedump-2</strain>
        <tissue evidence="11">Whole body</tissue>
    </source>
</reference>